<evidence type="ECO:0000313" key="2">
    <source>
        <dbReference type="Proteomes" id="UP000295313"/>
    </source>
</evidence>
<dbReference type="AlphaFoldDB" id="A0A4R8IFJ9"/>
<proteinExistence type="predicted"/>
<sequence length="69" mass="8282">MTTIKVTPRNKKEKLLIKTFFKAMNLEIEEVEDNEITNPVILERLARLRENRKENTIRIDPKNVWKSIM</sequence>
<name>A0A4R8IFJ9_9FLAO</name>
<dbReference type="RefSeq" id="WP_133944575.1">
    <property type="nucleotide sequence ID" value="NZ_SOEO01000002.1"/>
</dbReference>
<evidence type="ECO:0000313" key="1">
    <source>
        <dbReference type="EMBL" id="TDX84578.1"/>
    </source>
</evidence>
<accession>A0A4R8IFJ9</accession>
<organism evidence="1 2">
    <name type="scientific">Epilithonimonas xixisoli</name>
    <dbReference type="NCBI Taxonomy" id="1476462"/>
    <lineage>
        <taxon>Bacteria</taxon>
        <taxon>Pseudomonadati</taxon>
        <taxon>Bacteroidota</taxon>
        <taxon>Flavobacteriia</taxon>
        <taxon>Flavobacteriales</taxon>
        <taxon>Weeksellaceae</taxon>
        <taxon>Chryseobacterium group</taxon>
        <taxon>Epilithonimonas</taxon>
    </lineage>
</organism>
<dbReference type="EMBL" id="SOEO01000002">
    <property type="protein sequence ID" value="TDX84578.1"/>
    <property type="molecule type" value="Genomic_DNA"/>
</dbReference>
<gene>
    <name evidence="1" type="ORF">B0I22_2203</name>
</gene>
<reference evidence="1 2" key="1">
    <citation type="submission" date="2019-03" db="EMBL/GenBank/DDBJ databases">
        <title>Genomic Encyclopedia of Type Strains, Phase III (KMG-III): the genomes of soil and plant-associated and newly described type strains.</title>
        <authorList>
            <person name="Whitman W."/>
        </authorList>
    </citation>
    <scope>NUCLEOTIDE SEQUENCE [LARGE SCALE GENOMIC DNA]</scope>
    <source>
        <strain evidence="1 2">CGMCC 1.12802</strain>
    </source>
</reference>
<keyword evidence="2" id="KW-1185">Reference proteome</keyword>
<dbReference type="OrthoDB" id="1371825at2"/>
<protein>
    <submittedName>
        <fullName evidence="1">Uncharacterized protein</fullName>
    </submittedName>
</protein>
<comment type="caution">
    <text evidence="1">The sequence shown here is derived from an EMBL/GenBank/DDBJ whole genome shotgun (WGS) entry which is preliminary data.</text>
</comment>
<dbReference type="Proteomes" id="UP000295313">
    <property type="component" value="Unassembled WGS sequence"/>
</dbReference>